<dbReference type="Proteomes" id="UP000269265">
    <property type="component" value="Unassembled WGS sequence"/>
</dbReference>
<dbReference type="PRINTS" id="PR00410">
    <property type="entry name" value="PHEHYDRXLASE"/>
</dbReference>
<feature type="domain" description="FAD-binding FR-type" evidence="4">
    <location>
        <begin position="103"/>
        <end position="203"/>
    </location>
</feature>
<dbReference type="Pfam" id="PF00175">
    <property type="entry name" value="NAD_binding_1"/>
    <property type="match status" value="1"/>
</dbReference>
<dbReference type="SUPFAM" id="SSF63380">
    <property type="entry name" value="Riboflavin synthase domain-like"/>
    <property type="match status" value="1"/>
</dbReference>
<dbReference type="PROSITE" id="PS51085">
    <property type="entry name" value="2FE2S_FER_2"/>
    <property type="match status" value="1"/>
</dbReference>
<dbReference type="GO" id="GO:0051537">
    <property type="term" value="F:2 iron, 2 sulfur cluster binding"/>
    <property type="evidence" value="ECO:0007669"/>
    <property type="project" value="UniProtKB-KW"/>
</dbReference>
<dbReference type="Gene3D" id="3.40.50.80">
    <property type="entry name" value="Nucleotide-binding domain of ferredoxin-NADP reductase (FNR) module"/>
    <property type="match status" value="1"/>
</dbReference>
<dbReference type="SUPFAM" id="SSF54292">
    <property type="entry name" value="2Fe-2S ferredoxin-like"/>
    <property type="match status" value="1"/>
</dbReference>
<dbReference type="Gene3D" id="3.10.20.30">
    <property type="match status" value="1"/>
</dbReference>
<dbReference type="PROSITE" id="PS51384">
    <property type="entry name" value="FAD_FR"/>
    <property type="match status" value="1"/>
</dbReference>
<dbReference type="InterPro" id="IPR017927">
    <property type="entry name" value="FAD-bd_FR_type"/>
</dbReference>
<evidence type="ECO:0000259" key="3">
    <source>
        <dbReference type="PROSITE" id="PS51085"/>
    </source>
</evidence>
<keyword evidence="2" id="KW-0479">Metal-binding</keyword>
<keyword evidence="2" id="KW-0411">Iron-sulfur</keyword>
<evidence type="ECO:0000256" key="2">
    <source>
        <dbReference type="ARBA" id="ARBA00022714"/>
    </source>
</evidence>
<dbReference type="Pfam" id="PF00970">
    <property type="entry name" value="FAD_binding_6"/>
    <property type="match status" value="1"/>
</dbReference>
<dbReference type="PANTHER" id="PTHR47354">
    <property type="entry name" value="NADH OXIDOREDUCTASE HCR"/>
    <property type="match status" value="1"/>
</dbReference>
<dbReference type="PROSITE" id="PS00197">
    <property type="entry name" value="2FE2S_FER_1"/>
    <property type="match status" value="1"/>
</dbReference>
<keyword evidence="6" id="KW-1185">Reference proteome</keyword>
<sequence>MFSFFKKSGPNQASINGVPIMVNPKETLLQAALREGIDFPNSCRVGGCAACKCKLVDGKVKELTQTAYILSDEDLDAGMILACQSVPQTNVTIEVDMAAQQARRTVSGRVVACTALTHDIVSLRIQLDDSLPYKAGQYAQLSVDSLPGVDRSYSFATASQPNSQVSFLVRKVPNGVFSSHVHKHDLVGQRASVKGPMGDFWLRPSDAPLLMVAGGSGLAPVLAILEDALAQGVKRPVTILFGARQQADLYAQDTLEALRTQWPAAFRFVPVLSAEPDGSSWAGALGNVDSALAEHLPNGAHAYLCGPPVMVDAVSAVLRDRGIAKEQIRADRFTTLHDSTGAQ</sequence>
<dbReference type="InterPro" id="IPR008333">
    <property type="entry name" value="Cbr1-like_FAD-bd_dom"/>
</dbReference>
<dbReference type="InterPro" id="IPR001041">
    <property type="entry name" value="2Fe-2S_ferredoxin-type"/>
</dbReference>
<protein>
    <submittedName>
        <fullName evidence="5">2Fe-2S iron-sulfur cluster binding domain-containing protein</fullName>
    </submittedName>
</protein>
<dbReference type="PANTHER" id="PTHR47354:SF5">
    <property type="entry name" value="PROTEIN RFBI"/>
    <property type="match status" value="1"/>
</dbReference>
<keyword evidence="2" id="KW-0001">2Fe-2S</keyword>
<dbReference type="InterPro" id="IPR039261">
    <property type="entry name" value="FNR_nucleotide-bd"/>
</dbReference>
<comment type="caution">
    <text evidence="5">The sequence shown here is derived from an EMBL/GenBank/DDBJ whole genome shotgun (WGS) entry which is preliminary data.</text>
</comment>
<dbReference type="Gene3D" id="2.40.30.10">
    <property type="entry name" value="Translation factors"/>
    <property type="match status" value="1"/>
</dbReference>
<dbReference type="InterPro" id="IPR001433">
    <property type="entry name" value="OxRdtase_FAD/NAD-bd"/>
</dbReference>
<proteinExistence type="predicted"/>
<gene>
    <name evidence="5" type="ORF">EIP75_23335</name>
</gene>
<name>A0A426UZD7_9BURK</name>
<dbReference type="AlphaFoldDB" id="A0A426UZD7"/>
<dbReference type="RefSeq" id="WP_125245593.1">
    <property type="nucleotide sequence ID" value="NZ_RSED01000038.1"/>
</dbReference>
<dbReference type="CDD" id="cd00207">
    <property type="entry name" value="fer2"/>
    <property type="match status" value="1"/>
</dbReference>
<feature type="domain" description="2Fe-2S ferredoxin-type" evidence="3">
    <location>
        <begin position="1"/>
        <end position="99"/>
    </location>
</feature>
<dbReference type="OrthoDB" id="9806195at2"/>
<accession>A0A426UZD7</accession>
<dbReference type="EMBL" id="RSED01000038">
    <property type="protein sequence ID" value="RRR99946.1"/>
    <property type="molecule type" value="Genomic_DNA"/>
</dbReference>
<dbReference type="InterPro" id="IPR050415">
    <property type="entry name" value="MRET"/>
</dbReference>
<organism evidence="5 6">
    <name type="scientific">Aquabacterium soli</name>
    <dbReference type="NCBI Taxonomy" id="2493092"/>
    <lineage>
        <taxon>Bacteria</taxon>
        <taxon>Pseudomonadati</taxon>
        <taxon>Pseudomonadota</taxon>
        <taxon>Betaproteobacteria</taxon>
        <taxon>Burkholderiales</taxon>
        <taxon>Aquabacterium</taxon>
    </lineage>
</organism>
<dbReference type="Pfam" id="PF00111">
    <property type="entry name" value="Fer2"/>
    <property type="match status" value="1"/>
</dbReference>
<dbReference type="InterPro" id="IPR017938">
    <property type="entry name" value="Riboflavin_synthase-like_b-brl"/>
</dbReference>
<dbReference type="InterPro" id="IPR012675">
    <property type="entry name" value="Beta-grasp_dom_sf"/>
</dbReference>
<evidence type="ECO:0000259" key="4">
    <source>
        <dbReference type="PROSITE" id="PS51384"/>
    </source>
</evidence>
<comment type="cofactor">
    <cofactor evidence="1">
        <name>FAD</name>
        <dbReference type="ChEBI" id="CHEBI:57692"/>
    </cofactor>
</comment>
<dbReference type="InterPro" id="IPR006058">
    <property type="entry name" value="2Fe2S_fd_BS"/>
</dbReference>
<keyword evidence="2" id="KW-0408">Iron</keyword>
<dbReference type="InterPro" id="IPR036010">
    <property type="entry name" value="2Fe-2S_ferredoxin-like_sf"/>
</dbReference>
<evidence type="ECO:0000313" key="6">
    <source>
        <dbReference type="Proteomes" id="UP000269265"/>
    </source>
</evidence>
<dbReference type="SUPFAM" id="SSF52343">
    <property type="entry name" value="Ferredoxin reductase-like, C-terminal NADP-linked domain"/>
    <property type="match status" value="1"/>
</dbReference>
<reference evidence="5 6" key="1">
    <citation type="submission" date="2018-12" db="EMBL/GenBank/DDBJ databases">
        <title>The whole draft genome of Aquabacterium sp. SJQ9.</title>
        <authorList>
            <person name="Sun L."/>
            <person name="Gao X."/>
            <person name="Chen W."/>
            <person name="Huang K."/>
        </authorList>
    </citation>
    <scope>NUCLEOTIDE SEQUENCE [LARGE SCALE GENOMIC DNA]</scope>
    <source>
        <strain evidence="5 6">SJQ9</strain>
    </source>
</reference>
<evidence type="ECO:0000313" key="5">
    <source>
        <dbReference type="EMBL" id="RRR99946.1"/>
    </source>
</evidence>
<dbReference type="GO" id="GO:0016491">
    <property type="term" value="F:oxidoreductase activity"/>
    <property type="evidence" value="ECO:0007669"/>
    <property type="project" value="InterPro"/>
</dbReference>
<evidence type="ECO:0000256" key="1">
    <source>
        <dbReference type="ARBA" id="ARBA00001974"/>
    </source>
</evidence>